<keyword evidence="2" id="KW-0732">Signal</keyword>
<dbReference type="Proteomes" id="UP001562425">
    <property type="component" value="Unassembled WGS sequence"/>
</dbReference>
<name>A0ABD1D8Z9_CULPP</name>
<sequence length="537" mass="61371">MQSFLIASTLYAVLTATCSASSLGYPVFGTKRYTRANLLPPSEYGGSLSMPVYSPIIPQQQQQQQQQQQYYDSQPQYMPQYAASDYYDDSGYYGGNTNNYYYVPPVVHRRHQRHDRYPSFGLPTYRGEYKPTPYYYAHAPSYSYSDDRESNNPLDDLHEEMLQEDERERAREYMPVGTEQWYENLPPRHAPDSTFLRNLIMYNQQMNALRNKQQLESAEEYDEYEDSEPEYYDLNPSYVDNRNNYNAFVNPYTGSSNTPVSSSSGSSNTFNKINSLRNSMAKNAVEDDEEVQELKSLIHQQKNSRLQQQQPQPQQQQYQVHTPNPMQDIKQQQQRSVANDYSQFGMDSFQQDSPQQQQQQPQQYNNYEYENEYDDSWSHWDRKRNVQPKKVTPTTSTTTTTTTASPSTTTPKPIVEIIHGRNGQKEVVLPRPASPVRNPFANVNLGKLHKAQKPAAAAGSDANVIAAAPPAGKAAAKPGSVYDTIKKIINMQQNLEDAELSHQLDSQKHQGSGRLQKRFVASAESLVQQLDGLKRTA</sequence>
<evidence type="ECO:0000313" key="3">
    <source>
        <dbReference type="EMBL" id="KAL1396090.1"/>
    </source>
</evidence>
<feature type="compositionally biased region" description="Low complexity" evidence="1">
    <location>
        <begin position="307"/>
        <end position="319"/>
    </location>
</feature>
<feature type="chain" id="PRO_5044798453" evidence="2">
    <location>
        <begin position="21"/>
        <end position="537"/>
    </location>
</feature>
<feature type="region of interest" description="Disordered" evidence="1">
    <location>
        <begin position="301"/>
        <end position="322"/>
    </location>
</feature>
<dbReference type="AlphaFoldDB" id="A0ABD1D8Z9"/>
<proteinExistence type="predicted"/>
<feature type="signal peptide" evidence="2">
    <location>
        <begin position="1"/>
        <end position="20"/>
    </location>
</feature>
<evidence type="ECO:0000256" key="2">
    <source>
        <dbReference type="SAM" id="SignalP"/>
    </source>
</evidence>
<evidence type="ECO:0000256" key="1">
    <source>
        <dbReference type="SAM" id="MobiDB-lite"/>
    </source>
</evidence>
<evidence type="ECO:0000313" key="4">
    <source>
        <dbReference type="Proteomes" id="UP001562425"/>
    </source>
</evidence>
<comment type="caution">
    <text evidence="3">The sequence shown here is derived from an EMBL/GenBank/DDBJ whole genome shotgun (WGS) entry which is preliminary data.</text>
</comment>
<organism evidence="3 4">
    <name type="scientific">Culex pipiens pipiens</name>
    <name type="common">Northern house mosquito</name>
    <dbReference type="NCBI Taxonomy" id="38569"/>
    <lineage>
        <taxon>Eukaryota</taxon>
        <taxon>Metazoa</taxon>
        <taxon>Ecdysozoa</taxon>
        <taxon>Arthropoda</taxon>
        <taxon>Hexapoda</taxon>
        <taxon>Insecta</taxon>
        <taxon>Pterygota</taxon>
        <taxon>Neoptera</taxon>
        <taxon>Endopterygota</taxon>
        <taxon>Diptera</taxon>
        <taxon>Nematocera</taxon>
        <taxon>Culicoidea</taxon>
        <taxon>Culicidae</taxon>
        <taxon>Culicinae</taxon>
        <taxon>Culicini</taxon>
        <taxon>Culex</taxon>
        <taxon>Culex</taxon>
    </lineage>
</organism>
<keyword evidence="4" id="KW-1185">Reference proteome</keyword>
<gene>
    <name evidence="3" type="ORF">pipiens_010767</name>
</gene>
<feature type="region of interest" description="Disordered" evidence="1">
    <location>
        <begin position="381"/>
        <end position="412"/>
    </location>
</feature>
<protein>
    <submittedName>
        <fullName evidence="3">Uncharacterized protein</fullName>
    </submittedName>
</protein>
<feature type="compositionally biased region" description="Low complexity" evidence="1">
    <location>
        <begin position="392"/>
        <end position="411"/>
    </location>
</feature>
<dbReference type="EMBL" id="JBEHCU010006841">
    <property type="protein sequence ID" value="KAL1396090.1"/>
    <property type="molecule type" value="Genomic_DNA"/>
</dbReference>
<reference evidence="3 4" key="1">
    <citation type="submission" date="2024-05" db="EMBL/GenBank/DDBJ databases">
        <title>Culex pipiens pipiens assembly and annotation.</title>
        <authorList>
            <person name="Alout H."/>
            <person name="Durand T."/>
        </authorList>
    </citation>
    <scope>NUCLEOTIDE SEQUENCE [LARGE SCALE GENOMIC DNA]</scope>
    <source>
        <strain evidence="3">HA-2024</strain>
        <tissue evidence="3">Whole body</tissue>
    </source>
</reference>
<accession>A0ABD1D8Z9</accession>